<accession>A0A5S6QKY4</accession>
<dbReference type="AlphaFoldDB" id="A0A5S6QKY4"/>
<evidence type="ECO:0000259" key="1">
    <source>
        <dbReference type="SMART" id="SM00587"/>
    </source>
</evidence>
<keyword evidence="2" id="KW-1185">Reference proteome</keyword>
<feature type="domain" description="CHK kinase-like" evidence="1">
    <location>
        <begin position="139"/>
        <end position="329"/>
    </location>
</feature>
<dbReference type="InterPro" id="IPR015897">
    <property type="entry name" value="CHK_kinase-like"/>
</dbReference>
<dbReference type="PANTHER" id="PTHR23020">
    <property type="entry name" value="UNCHARACTERIZED NUCLEAR HORMONE RECEPTOR-RELATED"/>
    <property type="match status" value="1"/>
</dbReference>
<dbReference type="InterPro" id="IPR052961">
    <property type="entry name" value="Oxido-Kinase-like_Enzymes"/>
</dbReference>
<name>A0A5S6QKY4_TRIMR</name>
<sequence>MNDSLCGTNLTGEMIEHAFVNAGKASPGSLEKATATLLGQAGGHTSSILQVFLFWKENVESADRPRRIIVKILKQENIEKVASEFEPQLGEKAKEMFAFDHLFRVECAMYKMLPVEVPHFPVPKFYGSWTKDDNSLSFMAIEDLSHIAKMPDLNCGLTKDQLMSCAETLAALQAWSLTTQCEWKKELPGFENRSGFYLALMESTGSQLEMSISKYPTQLKCVDVEKLRATLSDKKKFMAAINEHRQLIPEVLVHGDFWGNNILFQVDNETNSISNRIVAIVDWQMSHHGSFAEDLSRLYTFSVDPELRRSTMKEVFHHYFDKMQILAPGKLNSVPFENAYRMFETTVFYGALMVVVVAHQFTMLIGRDNPALEAVMLRRLVENYKDAAKFFKF</sequence>
<evidence type="ECO:0000313" key="4">
    <source>
        <dbReference type="WBParaSite" id="TMUE_2000007542.2"/>
    </source>
</evidence>
<dbReference type="Proteomes" id="UP000046395">
    <property type="component" value="Unassembled WGS sequence"/>
</dbReference>
<dbReference type="STRING" id="70415.A0A5S6QKY4"/>
<reference evidence="2" key="1">
    <citation type="submission" date="2013-11" db="EMBL/GenBank/DDBJ databases">
        <authorList>
            <person name="Aslett M."/>
        </authorList>
    </citation>
    <scope>NUCLEOTIDE SEQUENCE [LARGE SCALE GENOMIC DNA]</scope>
    <source>
        <strain evidence="2">Edinburgh</strain>
    </source>
</reference>
<dbReference type="InterPro" id="IPR011009">
    <property type="entry name" value="Kinase-like_dom_sf"/>
</dbReference>
<evidence type="ECO:0000313" key="2">
    <source>
        <dbReference type="Proteomes" id="UP000046395"/>
    </source>
</evidence>
<dbReference type="PANTHER" id="PTHR23020:SF41">
    <property type="entry name" value="AMINOGLYCOSIDE PHOSPHOTRANSFERASE DOMAIN-CONTAINING PROTEIN"/>
    <property type="match status" value="1"/>
</dbReference>
<dbReference type="WBParaSite" id="TMUE_2000007542.5">
    <property type="protein sequence ID" value="TMUE_2000007542.5"/>
    <property type="gene ID" value="WBGene00299915"/>
</dbReference>
<dbReference type="SUPFAM" id="SSF56112">
    <property type="entry name" value="Protein kinase-like (PK-like)"/>
    <property type="match status" value="1"/>
</dbReference>
<proteinExistence type="predicted"/>
<reference evidence="2" key="2">
    <citation type="submission" date="2014-03" db="EMBL/GenBank/DDBJ databases">
        <title>The whipworm genome and dual-species transcriptomics of an intimate host-pathogen interaction.</title>
        <authorList>
            <person name="Foth B.J."/>
            <person name="Tsai I.J."/>
            <person name="Reid A.J."/>
            <person name="Bancroft A.J."/>
            <person name="Nichol S."/>
            <person name="Tracey A."/>
            <person name="Holroyd N."/>
            <person name="Cotton J.A."/>
            <person name="Stanley E.J."/>
            <person name="Zarowiecki M."/>
            <person name="Liu J.Z."/>
            <person name="Huckvale T."/>
            <person name="Cooper P.J."/>
            <person name="Grencis R.K."/>
            <person name="Berriman M."/>
        </authorList>
    </citation>
    <scope>NUCLEOTIDE SEQUENCE [LARGE SCALE GENOMIC DNA]</scope>
    <source>
        <strain evidence="2">Edinburgh</strain>
    </source>
</reference>
<dbReference type="WBParaSite" id="TMUE_2000007542.3">
    <property type="protein sequence ID" value="TMUE_2000007542.3"/>
    <property type="gene ID" value="WBGene00299915"/>
</dbReference>
<dbReference type="SMART" id="SM00587">
    <property type="entry name" value="CHK"/>
    <property type="match status" value="1"/>
</dbReference>
<evidence type="ECO:0000313" key="3">
    <source>
        <dbReference type="WBParaSite" id="TMUE_2000007542.1"/>
    </source>
</evidence>
<dbReference type="WBParaSite" id="TMUE_2000007542.2">
    <property type="protein sequence ID" value="TMUE_2000007542.2"/>
    <property type="gene ID" value="WBGene00299915"/>
</dbReference>
<reference evidence="3" key="3">
    <citation type="submission" date="2019-12" db="UniProtKB">
        <authorList>
            <consortium name="WormBaseParasite"/>
        </authorList>
    </citation>
    <scope>IDENTIFICATION</scope>
</reference>
<dbReference type="WBParaSite" id="TMUE_2000007542.1">
    <property type="protein sequence ID" value="TMUE_2000007542.1"/>
    <property type="gene ID" value="WBGene00299915"/>
</dbReference>
<dbReference type="InterPro" id="IPR012877">
    <property type="entry name" value="Dhs-27"/>
</dbReference>
<protein>
    <submittedName>
        <fullName evidence="3 4">CHK domain-containing protein</fullName>
    </submittedName>
</protein>
<dbReference type="WBParaSite" id="TMUE_2000007542.4">
    <property type="protein sequence ID" value="TMUE_2000007542.4"/>
    <property type="gene ID" value="WBGene00299915"/>
</dbReference>
<dbReference type="Gene3D" id="3.90.1200.10">
    <property type="match status" value="1"/>
</dbReference>
<dbReference type="Pfam" id="PF07914">
    <property type="entry name" value="DUF1679"/>
    <property type="match status" value="1"/>
</dbReference>
<organism evidence="2 3">
    <name type="scientific">Trichuris muris</name>
    <name type="common">Mouse whipworm</name>
    <dbReference type="NCBI Taxonomy" id="70415"/>
    <lineage>
        <taxon>Eukaryota</taxon>
        <taxon>Metazoa</taxon>
        <taxon>Ecdysozoa</taxon>
        <taxon>Nematoda</taxon>
        <taxon>Enoplea</taxon>
        <taxon>Dorylaimia</taxon>
        <taxon>Trichinellida</taxon>
        <taxon>Trichuridae</taxon>
        <taxon>Trichuris</taxon>
    </lineage>
</organism>